<proteinExistence type="predicted"/>
<dbReference type="Pfam" id="PF01522">
    <property type="entry name" value="Polysacc_deac_1"/>
    <property type="match status" value="1"/>
</dbReference>
<dbReference type="RefSeq" id="WP_269885735.1">
    <property type="nucleotide sequence ID" value="NZ_JAQAGZ010000033.1"/>
</dbReference>
<keyword evidence="2" id="KW-0732">Signal</keyword>
<evidence type="ECO:0000256" key="2">
    <source>
        <dbReference type="ARBA" id="ARBA00022729"/>
    </source>
</evidence>
<comment type="caution">
    <text evidence="5">The sequence shown here is derived from an EMBL/GenBank/DDBJ whole genome shotgun (WGS) entry which is preliminary data.</text>
</comment>
<dbReference type="EMBL" id="JAQAGZ010000033">
    <property type="protein sequence ID" value="MCZ8517203.1"/>
    <property type="molecule type" value="Genomic_DNA"/>
</dbReference>
<dbReference type="InterPro" id="IPR051398">
    <property type="entry name" value="Polysacch_Deacetylase"/>
</dbReference>
<protein>
    <submittedName>
        <fullName evidence="5">Polysaccharide deacetylase family protein</fullName>
    </submittedName>
</protein>
<dbReference type="PANTHER" id="PTHR34216:SF3">
    <property type="entry name" value="POLY-BETA-1,6-N-ACETYL-D-GLUCOSAMINE N-DEACETYLASE"/>
    <property type="match status" value="1"/>
</dbReference>
<feature type="region of interest" description="Disordered" evidence="3">
    <location>
        <begin position="38"/>
        <end position="66"/>
    </location>
</feature>
<evidence type="ECO:0000313" key="6">
    <source>
        <dbReference type="Proteomes" id="UP001527882"/>
    </source>
</evidence>
<comment type="subcellular location">
    <subcellularLocation>
        <location evidence="1">Secreted</location>
    </subcellularLocation>
</comment>
<feature type="domain" description="NodB homology" evidence="4">
    <location>
        <begin position="165"/>
        <end position="322"/>
    </location>
</feature>
<reference evidence="5 6" key="1">
    <citation type="submission" date="2022-12" db="EMBL/GenBank/DDBJ databases">
        <title>Draft genome sequence of Paenibacillus sp. dW9.</title>
        <authorList>
            <person name="Choi E.-W."/>
            <person name="Kim D.-U."/>
        </authorList>
    </citation>
    <scope>NUCLEOTIDE SEQUENCE [LARGE SCALE GENOMIC DNA]</scope>
    <source>
        <strain evidence="6">dW9</strain>
    </source>
</reference>
<dbReference type="CDD" id="cd10918">
    <property type="entry name" value="CE4_NodB_like_5s_6s"/>
    <property type="match status" value="1"/>
</dbReference>
<dbReference type="InterPro" id="IPR011330">
    <property type="entry name" value="Glyco_hydro/deAcase_b/a-brl"/>
</dbReference>
<dbReference type="InterPro" id="IPR002509">
    <property type="entry name" value="NODB_dom"/>
</dbReference>
<dbReference type="PROSITE" id="PS51677">
    <property type="entry name" value="NODB"/>
    <property type="match status" value="1"/>
</dbReference>
<dbReference type="SUPFAM" id="SSF88713">
    <property type="entry name" value="Glycoside hydrolase/deacetylase"/>
    <property type="match status" value="1"/>
</dbReference>
<feature type="compositionally biased region" description="Polar residues" evidence="3">
    <location>
        <begin position="38"/>
        <end position="61"/>
    </location>
</feature>
<organism evidence="5 6">
    <name type="scientific">Paenibacillus gyeongsangnamensis</name>
    <dbReference type="NCBI Taxonomy" id="3388067"/>
    <lineage>
        <taxon>Bacteria</taxon>
        <taxon>Bacillati</taxon>
        <taxon>Bacillota</taxon>
        <taxon>Bacilli</taxon>
        <taxon>Bacillales</taxon>
        <taxon>Paenibacillaceae</taxon>
        <taxon>Paenibacillus</taxon>
    </lineage>
</organism>
<dbReference type="PANTHER" id="PTHR34216">
    <property type="match status" value="1"/>
</dbReference>
<gene>
    <name evidence="5" type="ORF">O9H85_33620</name>
</gene>
<evidence type="ECO:0000256" key="1">
    <source>
        <dbReference type="ARBA" id="ARBA00004613"/>
    </source>
</evidence>
<evidence type="ECO:0000259" key="4">
    <source>
        <dbReference type="PROSITE" id="PS51677"/>
    </source>
</evidence>
<sequence>MFPLKRRFSLIIVGVLVTIAILCLTAFAVLQKLETTAQTSSEPQQTMPTWTQEPSKPTQASALGGQQEPPQIIEPVLIMEPIQHPLAAPSSAVVDAIYKTPPFLSKVSIPVLNYHSVTIQPGNRAAITPKKLEEQMQYLAEQGYTTLSLKEFIDIWEGRVSPPTKPVLLTFDDGYKDNYTTAMPILKKYEFRATLFMSPGMVDDGYFLNWDEVKEMHQVGWDIQPHGMTHPHLPRLSAEKQEHEIMEGRHQIEEQLEITADVFCYPYGERNQVTLNILKENQFRYAFTIDQGKAAPDQNPLLLRRLFVDGEQGLSSFKALLK</sequence>
<dbReference type="Gene3D" id="3.20.20.370">
    <property type="entry name" value="Glycoside hydrolase/deacetylase"/>
    <property type="match status" value="1"/>
</dbReference>
<dbReference type="Proteomes" id="UP001527882">
    <property type="component" value="Unassembled WGS sequence"/>
</dbReference>
<evidence type="ECO:0000256" key="3">
    <source>
        <dbReference type="SAM" id="MobiDB-lite"/>
    </source>
</evidence>
<keyword evidence="6" id="KW-1185">Reference proteome</keyword>
<accession>A0ABT4QJZ9</accession>
<evidence type="ECO:0000313" key="5">
    <source>
        <dbReference type="EMBL" id="MCZ8517203.1"/>
    </source>
</evidence>
<name>A0ABT4QJZ9_9BACL</name>